<dbReference type="Proteomes" id="UP000299211">
    <property type="component" value="Unassembled WGS sequence"/>
</dbReference>
<comment type="subcellular location">
    <subcellularLocation>
        <location evidence="2">Cell membrane</location>
        <topology evidence="2">Multi-pass membrane protein</topology>
    </subcellularLocation>
</comment>
<dbReference type="AlphaFoldDB" id="A0A4D4LH70"/>
<keyword evidence="11 13" id="KW-0472">Membrane</keyword>
<reference evidence="15 18" key="2">
    <citation type="submission" date="2019-04" db="EMBL/GenBank/DDBJ databases">
        <title>Draft genome sequences of Streptomyces avermitilis NBRC 14893.</title>
        <authorList>
            <person name="Komaki H."/>
            <person name="Tamura T."/>
            <person name="Hosoyama A."/>
        </authorList>
    </citation>
    <scope>NUCLEOTIDE SEQUENCE [LARGE SCALE GENOMIC DNA]</scope>
    <source>
        <strain evidence="15 18">NBRC 14893</strain>
    </source>
</reference>
<evidence type="ECO:0000256" key="1">
    <source>
        <dbReference type="ARBA" id="ARBA00001947"/>
    </source>
</evidence>
<name>A0A4D4LH70_STRAX</name>
<dbReference type="InterPro" id="IPR001915">
    <property type="entry name" value="Peptidase_M48"/>
</dbReference>
<dbReference type="Gene3D" id="3.30.2010.10">
    <property type="entry name" value="Metalloproteases ('zincins'), catalytic domain"/>
    <property type="match status" value="1"/>
</dbReference>
<comment type="cofactor">
    <cofactor evidence="1">
        <name>Zn(2+)</name>
        <dbReference type="ChEBI" id="CHEBI:29105"/>
    </cofactor>
</comment>
<protein>
    <recommendedName>
        <fullName evidence="14">Peptidase M48 domain-containing protein</fullName>
    </recommendedName>
</protein>
<dbReference type="EMBL" id="BJHX01000001">
    <property type="protein sequence ID" value="GDY60662.1"/>
    <property type="molecule type" value="Genomic_DNA"/>
</dbReference>
<keyword evidence="4" id="KW-0645">Protease</keyword>
<dbReference type="OMA" id="QPENLYD"/>
<evidence type="ECO:0000256" key="5">
    <source>
        <dbReference type="ARBA" id="ARBA00022692"/>
    </source>
</evidence>
<dbReference type="PANTHER" id="PTHR43221">
    <property type="entry name" value="PROTEASE HTPX"/>
    <property type="match status" value="1"/>
</dbReference>
<keyword evidence="10" id="KW-0482">Metalloprotease</keyword>
<evidence type="ECO:0000256" key="7">
    <source>
        <dbReference type="ARBA" id="ARBA00022801"/>
    </source>
</evidence>
<dbReference type="GO" id="GO:0004222">
    <property type="term" value="F:metalloendopeptidase activity"/>
    <property type="evidence" value="ECO:0007669"/>
    <property type="project" value="InterPro"/>
</dbReference>
<evidence type="ECO:0000256" key="13">
    <source>
        <dbReference type="SAM" id="Phobius"/>
    </source>
</evidence>
<dbReference type="PANTHER" id="PTHR43221:SF1">
    <property type="entry name" value="PROTEASE HTPX"/>
    <property type="match status" value="1"/>
</dbReference>
<dbReference type="GO" id="GO:0005886">
    <property type="term" value="C:plasma membrane"/>
    <property type="evidence" value="ECO:0007669"/>
    <property type="project" value="UniProtKB-SubCell"/>
</dbReference>
<evidence type="ECO:0000313" key="15">
    <source>
        <dbReference type="EMBL" id="GDY60662.1"/>
    </source>
</evidence>
<evidence type="ECO:0000256" key="11">
    <source>
        <dbReference type="ARBA" id="ARBA00023136"/>
    </source>
</evidence>
<comment type="caution">
    <text evidence="15">The sequence shown here is derived from an EMBL/GenBank/DDBJ whole genome shotgun (WGS) entry which is preliminary data.</text>
</comment>
<organism evidence="15 18">
    <name type="scientific">Streptomyces avermitilis</name>
    <dbReference type="NCBI Taxonomy" id="33903"/>
    <lineage>
        <taxon>Bacteria</taxon>
        <taxon>Bacillati</taxon>
        <taxon>Actinomycetota</taxon>
        <taxon>Actinomycetes</taxon>
        <taxon>Kitasatosporales</taxon>
        <taxon>Streptomycetaceae</taxon>
        <taxon>Streptomyces</taxon>
    </lineage>
</organism>
<dbReference type="GeneID" id="41538107"/>
<evidence type="ECO:0000256" key="4">
    <source>
        <dbReference type="ARBA" id="ARBA00022670"/>
    </source>
</evidence>
<evidence type="ECO:0000256" key="8">
    <source>
        <dbReference type="ARBA" id="ARBA00022833"/>
    </source>
</evidence>
<evidence type="ECO:0000256" key="2">
    <source>
        <dbReference type="ARBA" id="ARBA00004651"/>
    </source>
</evidence>
<evidence type="ECO:0000313" key="16">
    <source>
        <dbReference type="EMBL" id="GDY79262.1"/>
    </source>
</evidence>
<evidence type="ECO:0000256" key="12">
    <source>
        <dbReference type="SAM" id="MobiDB-lite"/>
    </source>
</evidence>
<dbReference type="EMBL" id="BJHY01000001">
    <property type="protein sequence ID" value="GDY79262.1"/>
    <property type="molecule type" value="Genomic_DNA"/>
</dbReference>
<evidence type="ECO:0000256" key="9">
    <source>
        <dbReference type="ARBA" id="ARBA00022989"/>
    </source>
</evidence>
<proteinExistence type="predicted"/>
<evidence type="ECO:0000256" key="3">
    <source>
        <dbReference type="ARBA" id="ARBA00022475"/>
    </source>
</evidence>
<dbReference type="GO" id="GO:0046872">
    <property type="term" value="F:metal ion binding"/>
    <property type="evidence" value="ECO:0007669"/>
    <property type="project" value="UniProtKB-KW"/>
</dbReference>
<feature type="transmembrane region" description="Helical" evidence="13">
    <location>
        <begin position="7"/>
        <end position="36"/>
    </location>
</feature>
<dbReference type="Proteomes" id="UP000302139">
    <property type="component" value="Unassembled WGS sequence"/>
</dbReference>
<keyword evidence="3" id="KW-1003">Cell membrane</keyword>
<sequence length="624" mass="67342">MSHHIRLALAAILLVTFYAAVALTILIWVTLVILMFDVAGSVWATTLPVTGFLFCAGTAVPVYALGDAARRSLFLVDTPSTPSLEVGRGRAAALHALVDDLAERLGISEPVRIRLHTAVGAEAVDEDTRFLGLSAGNHVLSVGLPLLAALPHRQIRAVMAHELAHLSLRHHRVRAFTLRLETSLTVARESLISFGTANGLVGMYVGLPQAMIGLYIRLFRWLVQPVRRRQELEADHTAARLCGAPTLAEALANRAVVEPLWIEFHRMYLDAAPDGVLPADPFRAFARTMADPGVQDRLPALRARMVEAPAAQNEFGPSHPHLAYRLRRLTKGHEPAAAIACRPDAALLPDLLPGQIAGLLARYVGASTLPWQDWIDRWVDARNAVLVEPLCAAVRTLVGPEHQPVALHQVLHLLEAGQRMPLARALAGRVPEAHREPDDPLALLSAALLALVKSRLTERPGPGSPLPQLVRDAVLQPSHVSRLSLHLAGCGVDETAPAQDTPETGQHPSDEPEQAGYSTAKVSGGIPEAGRRVISSVRAVTLTVLIVVVAVGGLRWTTRDKPAFVPPTRVTPTYSPVYPISPPLPSQPYAPLPSASAYPFNPEDRFRLPSPVLTPPDFYLSATP</sequence>
<evidence type="ECO:0000313" key="18">
    <source>
        <dbReference type="Proteomes" id="UP000302139"/>
    </source>
</evidence>
<feature type="transmembrane region" description="Helical" evidence="13">
    <location>
        <begin position="42"/>
        <end position="65"/>
    </location>
</feature>
<keyword evidence="7" id="KW-0378">Hydrolase</keyword>
<dbReference type="STRING" id="33903.AQJ43_11520"/>
<keyword evidence="9 13" id="KW-1133">Transmembrane helix</keyword>
<dbReference type="InterPro" id="IPR050083">
    <property type="entry name" value="HtpX_protease"/>
</dbReference>
<feature type="region of interest" description="Disordered" evidence="12">
    <location>
        <begin position="493"/>
        <end position="523"/>
    </location>
</feature>
<dbReference type="RefSeq" id="WP_010982436.1">
    <property type="nucleotide sequence ID" value="NZ_BAABTN010000077.1"/>
</dbReference>
<accession>A0A4D4LH70</accession>
<reference evidence="16 17" key="1">
    <citation type="submission" date="2019-04" db="EMBL/GenBank/DDBJ databases">
        <title>Draft genome sequences of Streptomyces avermitilis ATCC 31267.</title>
        <authorList>
            <person name="Komaki H."/>
            <person name="Tamura T."/>
            <person name="Hosoyama A."/>
        </authorList>
    </citation>
    <scope>NUCLEOTIDE SEQUENCE [LARGE SCALE GENOMIC DNA]</scope>
    <source>
        <strain evidence="16 17">ATCC 31267</strain>
    </source>
</reference>
<dbReference type="GO" id="GO:0006508">
    <property type="term" value="P:proteolysis"/>
    <property type="evidence" value="ECO:0007669"/>
    <property type="project" value="UniProtKB-KW"/>
</dbReference>
<gene>
    <name evidence="15" type="ORF">SAV14893_000550</name>
    <name evidence="16" type="ORF">SAV31267_087470</name>
</gene>
<evidence type="ECO:0000259" key="14">
    <source>
        <dbReference type="Pfam" id="PF01435"/>
    </source>
</evidence>
<feature type="domain" description="Peptidase M48" evidence="14">
    <location>
        <begin position="91"/>
        <end position="330"/>
    </location>
</feature>
<evidence type="ECO:0000256" key="6">
    <source>
        <dbReference type="ARBA" id="ARBA00022723"/>
    </source>
</evidence>
<dbReference type="Pfam" id="PF01435">
    <property type="entry name" value="Peptidase_M48"/>
    <property type="match status" value="1"/>
</dbReference>
<dbReference type="CDD" id="cd07328">
    <property type="entry name" value="M48_Ste24p_like"/>
    <property type="match status" value="1"/>
</dbReference>
<evidence type="ECO:0000313" key="17">
    <source>
        <dbReference type="Proteomes" id="UP000299211"/>
    </source>
</evidence>
<evidence type="ECO:0000256" key="10">
    <source>
        <dbReference type="ARBA" id="ARBA00023049"/>
    </source>
</evidence>
<keyword evidence="5 13" id="KW-0812">Transmembrane</keyword>
<keyword evidence="8" id="KW-0862">Zinc</keyword>
<keyword evidence="6" id="KW-0479">Metal-binding</keyword>